<keyword evidence="3" id="KW-1185">Reference proteome</keyword>
<feature type="region of interest" description="Disordered" evidence="1">
    <location>
        <begin position="90"/>
        <end position="109"/>
    </location>
</feature>
<proteinExistence type="predicted"/>
<comment type="caution">
    <text evidence="2">The sequence shown here is derived from an EMBL/GenBank/DDBJ whole genome shotgun (WGS) entry which is preliminary data.</text>
</comment>
<reference evidence="2 3" key="1">
    <citation type="submission" date="2021-01" db="EMBL/GenBank/DDBJ databases">
        <title>Whole genome shotgun sequence of Catellatospora bangladeshensis NBRC 107357.</title>
        <authorList>
            <person name="Komaki H."/>
            <person name="Tamura T."/>
        </authorList>
    </citation>
    <scope>NUCLEOTIDE SEQUENCE [LARGE SCALE GENOMIC DNA]</scope>
    <source>
        <strain evidence="2 3">NBRC 107357</strain>
    </source>
</reference>
<evidence type="ECO:0000256" key="1">
    <source>
        <dbReference type="SAM" id="MobiDB-lite"/>
    </source>
</evidence>
<dbReference type="EMBL" id="BONF01000027">
    <property type="protein sequence ID" value="GIF83164.1"/>
    <property type="molecule type" value="Genomic_DNA"/>
</dbReference>
<dbReference type="AlphaFoldDB" id="A0A8J3JSV3"/>
<dbReference type="PROSITE" id="PS51257">
    <property type="entry name" value="PROKAR_LIPOPROTEIN"/>
    <property type="match status" value="1"/>
</dbReference>
<gene>
    <name evidence="2" type="ORF">Cba03nite_45130</name>
</gene>
<name>A0A8J3JSV3_9ACTN</name>
<sequence>MATAGRAVSWSLGAVMTLGALPALGGCDEPRLADGCVVVVDGSGSGRADGGFDVAGELNGSLVKFVRDKGCRMVRFAPIALSSEASPCRGEEVDVDPDYSGGGGVDREDVRNQRRGKALEVALQLLDCLHRQTDQNGSDVLGGLKLAARARPADVPFHVLVVSDFIHADGVEYLNREDLSTEAKRAALIERYASEGRIADLSGASVYGLGFGQLYKTGKAGAFDRFETFWKTLLLDHAHAAQFHVL</sequence>
<dbReference type="Proteomes" id="UP000601223">
    <property type="component" value="Unassembled WGS sequence"/>
</dbReference>
<evidence type="ECO:0000313" key="2">
    <source>
        <dbReference type="EMBL" id="GIF83164.1"/>
    </source>
</evidence>
<accession>A0A8J3JSV3</accession>
<evidence type="ECO:0000313" key="3">
    <source>
        <dbReference type="Proteomes" id="UP000601223"/>
    </source>
</evidence>
<organism evidence="2 3">
    <name type="scientific">Catellatospora bangladeshensis</name>
    <dbReference type="NCBI Taxonomy" id="310355"/>
    <lineage>
        <taxon>Bacteria</taxon>
        <taxon>Bacillati</taxon>
        <taxon>Actinomycetota</taxon>
        <taxon>Actinomycetes</taxon>
        <taxon>Micromonosporales</taxon>
        <taxon>Micromonosporaceae</taxon>
        <taxon>Catellatospora</taxon>
    </lineage>
</organism>
<evidence type="ECO:0008006" key="4">
    <source>
        <dbReference type="Google" id="ProtNLM"/>
    </source>
</evidence>
<protein>
    <recommendedName>
        <fullName evidence="4">VWA domain-containing protein</fullName>
    </recommendedName>
</protein>